<dbReference type="Proteomes" id="UP000268094">
    <property type="component" value="Unassembled WGS sequence"/>
</dbReference>
<organism evidence="1 2">
    <name type="scientific">Corallococcus terminator</name>
    <dbReference type="NCBI Taxonomy" id="2316733"/>
    <lineage>
        <taxon>Bacteria</taxon>
        <taxon>Pseudomonadati</taxon>
        <taxon>Myxococcota</taxon>
        <taxon>Myxococcia</taxon>
        <taxon>Myxococcales</taxon>
        <taxon>Cystobacterineae</taxon>
        <taxon>Myxococcaceae</taxon>
        <taxon>Corallococcus</taxon>
    </lineage>
</organism>
<dbReference type="AlphaFoldDB" id="A0A3A8J869"/>
<comment type="caution">
    <text evidence="1">The sequence shown here is derived from an EMBL/GenBank/DDBJ whole genome shotgun (WGS) entry which is preliminary data.</text>
</comment>
<reference evidence="2" key="1">
    <citation type="submission" date="2018-09" db="EMBL/GenBank/DDBJ databases">
        <authorList>
            <person name="Livingstone P.G."/>
            <person name="Whitworth D.E."/>
        </authorList>
    </citation>
    <scope>NUCLEOTIDE SEQUENCE [LARGE SCALE GENOMIC DNA]</scope>
    <source>
        <strain evidence="2">CA054A</strain>
    </source>
</reference>
<sequence>MVETCLTYAHPELEDGVFIDAVQSGQCTAANWSVLREQLLAPRPPSVFVRESCNGGSQVIQEAASNGCYTLAPTAGASFVDVPVGKTVTLHAAGDCTGDSVTVETDTNLCETSFGSGASANDKVRSFRVQDVEVLPSAHRYDCASGESTCVENYNNASRLAAINKKLTVKIVRMTLDGKTTPALTTIKNTIGNLSDYYAVASRNQLSLDVIASQNVAVTSTNCATAKTQARQKATSSSAFLTVYVLPGGVCSTSNAGSRSVNLKGTLFRDYAHEVGHVLGLAHGNVRDPSTGTVKSSGDSSTYMGIFASDNYNLPQLHWLGWTKKEEIVKINSAIASNGFTEITLRPVGSNADSTNPLPIGAVWEIPGTDQRLFIAVPKPRLTGTNQIEGGTVFAYRAPKCVGCTGMAMGTMQMARFGAKSINEHEASGIFIKPVGYTSSFVQVDGQSVEVFTSVTLRVRQ</sequence>
<name>A0A3A8J869_9BACT</name>
<evidence type="ECO:0008006" key="3">
    <source>
        <dbReference type="Google" id="ProtNLM"/>
    </source>
</evidence>
<dbReference type="EMBL" id="RAVZ01000037">
    <property type="protein sequence ID" value="RKG91902.1"/>
    <property type="molecule type" value="Genomic_DNA"/>
</dbReference>
<proteinExistence type="predicted"/>
<evidence type="ECO:0000313" key="2">
    <source>
        <dbReference type="Proteomes" id="UP000268094"/>
    </source>
</evidence>
<gene>
    <name evidence="1" type="ORF">D7V88_08210</name>
</gene>
<dbReference type="OrthoDB" id="5481502at2"/>
<accession>A0A3A8J869</accession>
<dbReference type="SUPFAM" id="SSF55486">
    <property type="entry name" value="Metalloproteases ('zincins'), catalytic domain"/>
    <property type="match status" value="1"/>
</dbReference>
<evidence type="ECO:0000313" key="1">
    <source>
        <dbReference type="EMBL" id="RKG91902.1"/>
    </source>
</evidence>
<keyword evidence="2" id="KW-1185">Reference proteome</keyword>
<protein>
    <recommendedName>
        <fullName evidence="3">Peptidase M11 gametolysin domain-containing protein</fullName>
    </recommendedName>
</protein>